<dbReference type="HOGENOM" id="CLU_046670_14_1_6"/>
<dbReference type="Proteomes" id="UP000028487">
    <property type="component" value="Unassembled WGS sequence"/>
</dbReference>
<gene>
    <name evidence="2" type="ORF">XBFM1_490009</name>
</gene>
<dbReference type="Pfam" id="PF09669">
    <property type="entry name" value="Phage_pRha"/>
    <property type="match status" value="1"/>
</dbReference>
<feature type="coiled-coil region" evidence="1">
    <location>
        <begin position="171"/>
        <end position="198"/>
    </location>
</feature>
<dbReference type="AlphaFoldDB" id="A0A077NZ52"/>
<dbReference type="EMBL" id="CBSV010000220">
    <property type="protein sequence ID" value="CDH02916.1"/>
    <property type="molecule type" value="Genomic_DNA"/>
</dbReference>
<evidence type="ECO:0000313" key="3">
    <source>
        <dbReference type="Proteomes" id="UP000028487"/>
    </source>
</evidence>
<evidence type="ECO:0000256" key="1">
    <source>
        <dbReference type="SAM" id="Coils"/>
    </source>
</evidence>
<name>A0A077NZ52_XENBV</name>
<reference evidence="2" key="1">
    <citation type="submission" date="2013-07" db="EMBL/GenBank/DDBJ databases">
        <title>Sub-species coevolution in mutualistic symbiosis.</title>
        <authorList>
            <person name="Murfin K."/>
            <person name="Klassen J."/>
            <person name="Lee M."/>
            <person name="Forst S."/>
            <person name="Stock P."/>
            <person name="Goodrich-Blair H."/>
        </authorList>
    </citation>
    <scope>NUCLEOTIDE SEQUENCE [LARGE SCALE GENOMIC DNA]</scope>
    <source>
        <strain evidence="2">Feltiae Moldova</strain>
    </source>
</reference>
<comment type="caution">
    <text evidence="2">The sequence shown here is derived from an EMBL/GenBank/DDBJ whole genome shotgun (WGS) entry which is preliminary data.</text>
</comment>
<dbReference type="RefSeq" id="WP_051862895.1">
    <property type="nucleotide sequence ID" value="NZ_CAWLWD010000045.1"/>
</dbReference>
<organism evidence="2 3">
    <name type="scientific">Xenorhabdus bovienii str. feltiae Moldova</name>
    <dbReference type="NCBI Taxonomy" id="1398200"/>
    <lineage>
        <taxon>Bacteria</taxon>
        <taxon>Pseudomonadati</taxon>
        <taxon>Pseudomonadota</taxon>
        <taxon>Gammaproteobacteria</taxon>
        <taxon>Enterobacterales</taxon>
        <taxon>Morganellaceae</taxon>
        <taxon>Xenorhabdus</taxon>
    </lineage>
</organism>
<accession>A0A077NZ52</accession>
<protein>
    <submittedName>
        <fullName evidence="2">Uncharacterized protein</fullName>
    </submittedName>
</protein>
<dbReference type="PROSITE" id="PS50096">
    <property type="entry name" value="IQ"/>
    <property type="match status" value="1"/>
</dbReference>
<dbReference type="InterPro" id="IPR014054">
    <property type="entry name" value="Phage_regulatory_Rha"/>
</dbReference>
<sequence length="267" mass="30943">MQNVTFLALSNESENLNQLMMSSREIAELTGKQHKHVIRDIWEILNQLYQIEKDGPDLGHHKNQEFIVTKGVVAVIDNRGYVSEFLLDRRHTEILITGYDVKRRAAVIDRWFTLESGEATPIVQQQSATLPQLSTLEILQIAMKAEQGRLEEKARADKAVRTKSQISQKREAVALQRNSALQRKLNRATRERDELAAQFGASKEWVSIQQVWRATAKRQYYRPLMRWCDDHDLQDTYCFDPITNDYVLSFPHAAWLEVYGVDIAKLF</sequence>
<proteinExistence type="predicted"/>
<evidence type="ECO:0000313" key="2">
    <source>
        <dbReference type="EMBL" id="CDH02916.1"/>
    </source>
</evidence>
<keyword evidence="1" id="KW-0175">Coiled coil</keyword>